<reference evidence="2" key="1">
    <citation type="submission" date="2017-08" db="EMBL/GenBank/DDBJ databases">
        <title>Microbulbifer marisrubri sp. nov., a halophilic alphaproteobacterium isolated from marine sediment of the Yellow Sea, China.</title>
        <authorList>
            <person name="Zhang G."/>
            <person name="Xiong Q."/>
        </authorList>
    </citation>
    <scope>NUCLEOTIDE SEQUENCE [LARGE SCALE GENOMIC DNA]</scope>
    <source>
        <strain evidence="2">WRN-8</strain>
    </source>
</reference>
<sequence>MPHSTPGQNPSNHWTSFLAHFLFILAAWSIFIKYLFPIGFALATAEPIATHVFWDFWPLIHIWLGWALLARPSYTYRLAIAVSVIEIAIIVGFFIWFLSDPDWTIWRTNWFVNKVFVLACFVLLLGTALRRPDTLKPEVP</sequence>
<keyword evidence="1" id="KW-1133">Transmembrane helix</keyword>
<feature type="transmembrane region" description="Helical" evidence="1">
    <location>
        <begin position="76"/>
        <end position="98"/>
    </location>
</feature>
<accession>A0ABX4HXM3</accession>
<evidence type="ECO:0000313" key="3">
    <source>
        <dbReference type="Proteomes" id="UP000218427"/>
    </source>
</evidence>
<proteinExistence type="predicted"/>
<keyword evidence="3" id="KW-1185">Reference proteome</keyword>
<keyword evidence="1" id="KW-0812">Transmembrane</keyword>
<protein>
    <submittedName>
        <fullName evidence="2">Uncharacterized protein</fullName>
    </submittedName>
</protein>
<gene>
    <name evidence="2" type="ORF">AWR36_014810</name>
</gene>
<feature type="transmembrane region" description="Helical" evidence="1">
    <location>
        <begin position="21"/>
        <end position="42"/>
    </location>
</feature>
<feature type="transmembrane region" description="Helical" evidence="1">
    <location>
        <begin position="110"/>
        <end position="129"/>
    </location>
</feature>
<dbReference type="Proteomes" id="UP000218427">
    <property type="component" value="Unassembled WGS sequence"/>
</dbReference>
<evidence type="ECO:0000313" key="2">
    <source>
        <dbReference type="EMBL" id="PCO04338.1"/>
    </source>
</evidence>
<dbReference type="EMBL" id="LRFG02000006">
    <property type="protein sequence ID" value="PCO04338.1"/>
    <property type="molecule type" value="Genomic_DNA"/>
</dbReference>
<dbReference type="RefSeq" id="WP_067086788.1">
    <property type="nucleotide sequence ID" value="NZ_LRFG02000006.1"/>
</dbReference>
<feature type="transmembrane region" description="Helical" evidence="1">
    <location>
        <begin position="48"/>
        <end position="69"/>
    </location>
</feature>
<evidence type="ECO:0000256" key="1">
    <source>
        <dbReference type="SAM" id="Phobius"/>
    </source>
</evidence>
<organism evidence="2 3">
    <name type="scientific">Microbulbifer flavimaris</name>
    <dbReference type="NCBI Taxonomy" id="1781068"/>
    <lineage>
        <taxon>Bacteria</taxon>
        <taxon>Pseudomonadati</taxon>
        <taxon>Pseudomonadota</taxon>
        <taxon>Gammaproteobacteria</taxon>
        <taxon>Cellvibrionales</taxon>
        <taxon>Microbulbiferaceae</taxon>
        <taxon>Microbulbifer</taxon>
    </lineage>
</organism>
<keyword evidence="1" id="KW-0472">Membrane</keyword>
<comment type="caution">
    <text evidence="2">The sequence shown here is derived from an EMBL/GenBank/DDBJ whole genome shotgun (WGS) entry which is preliminary data.</text>
</comment>
<name>A0ABX4HXM3_9GAMM</name>